<feature type="transmembrane region" description="Helical" evidence="9">
    <location>
        <begin position="263"/>
        <end position="282"/>
    </location>
</feature>
<keyword evidence="3" id="KW-1003">Cell membrane</keyword>
<proteinExistence type="inferred from homology"/>
<dbReference type="PANTHER" id="PTHR11795">
    <property type="entry name" value="BRANCHED-CHAIN AMINO ACID TRANSPORT SYSTEM PERMEASE PROTEIN LIVH"/>
    <property type="match status" value="1"/>
</dbReference>
<organism evidence="10 11">
    <name type="scientific">Bordetella genomosp. 12</name>
    <dbReference type="NCBI Taxonomy" id="463035"/>
    <lineage>
        <taxon>Bacteria</taxon>
        <taxon>Pseudomonadati</taxon>
        <taxon>Pseudomonadota</taxon>
        <taxon>Betaproteobacteria</taxon>
        <taxon>Burkholderiales</taxon>
        <taxon>Alcaligenaceae</taxon>
        <taxon>Bordetella</taxon>
    </lineage>
</organism>
<dbReference type="InterPro" id="IPR001851">
    <property type="entry name" value="ABC_transp_permease"/>
</dbReference>
<keyword evidence="6 9" id="KW-1133">Transmembrane helix</keyword>
<evidence type="ECO:0000313" key="11">
    <source>
        <dbReference type="Proteomes" id="UP000216429"/>
    </source>
</evidence>
<gene>
    <name evidence="10" type="ORF">CAL22_10610</name>
</gene>
<evidence type="ECO:0000256" key="3">
    <source>
        <dbReference type="ARBA" id="ARBA00022475"/>
    </source>
</evidence>
<dbReference type="PANTHER" id="PTHR11795:SF450">
    <property type="entry name" value="ABC TRANSPORTER PERMEASE PROTEIN"/>
    <property type="match status" value="1"/>
</dbReference>
<feature type="transmembrane region" description="Helical" evidence="9">
    <location>
        <begin position="6"/>
        <end position="29"/>
    </location>
</feature>
<keyword evidence="11" id="KW-1185">Reference proteome</keyword>
<feature type="transmembrane region" description="Helical" evidence="9">
    <location>
        <begin position="189"/>
        <end position="209"/>
    </location>
</feature>
<dbReference type="OrthoDB" id="25113at2"/>
<feature type="transmembrane region" description="Helical" evidence="9">
    <location>
        <begin position="143"/>
        <end position="161"/>
    </location>
</feature>
<keyword evidence="4 9" id="KW-0812">Transmembrane</keyword>
<dbReference type="RefSeq" id="WP_094812921.1">
    <property type="nucleotide sequence ID" value="NZ_NEVU01000002.1"/>
</dbReference>
<evidence type="ECO:0000256" key="5">
    <source>
        <dbReference type="ARBA" id="ARBA00022970"/>
    </source>
</evidence>
<evidence type="ECO:0000256" key="7">
    <source>
        <dbReference type="ARBA" id="ARBA00023136"/>
    </source>
</evidence>
<dbReference type="GO" id="GO:0005886">
    <property type="term" value="C:plasma membrane"/>
    <property type="evidence" value="ECO:0007669"/>
    <property type="project" value="UniProtKB-SubCell"/>
</dbReference>
<feature type="transmembrane region" description="Helical" evidence="9">
    <location>
        <begin position="62"/>
        <end position="80"/>
    </location>
</feature>
<dbReference type="EMBL" id="NEVU01000002">
    <property type="protein sequence ID" value="OZI74877.1"/>
    <property type="molecule type" value="Genomic_DNA"/>
</dbReference>
<comment type="subcellular location">
    <subcellularLocation>
        <location evidence="1">Cell membrane</location>
        <topology evidence="1">Multi-pass membrane protein</topology>
    </subcellularLocation>
</comment>
<dbReference type="GO" id="GO:0006865">
    <property type="term" value="P:amino acid transport"/>
    <property type="evidence" value="ECO:0007669"/>
    <property type="project" value="UniProtKB-KW"/>
</dbReference>
<dbReference type="InterPro" id="IPR052157">
    <property type="entry name" value="BCAA_transport_permease"/>
</dbReference>
<keyword evidence="5" id="KW-0029">Amino-acid transport</keyword>
<comment type="similarity">
    <text evidence="8">Belongs to the binding-protein-dependent transport system permease family. LivHM subfamily.</text>
</comment>
<dbReference type="GO" id="GO:0022857">
    <property type="term" value="F:transmembrane transporter activity"/>
    <property type="evidence" value="ECO:0007669"/>
    <property type="project" value="InterPro"/>
</dbReference>
<name>A0A261VM09_9BORD</name>
<evidence type="ECO:0000256" key="1">
    <source>
        <dbReference type="ARBA" id="ARBA00004651"/>
    </source>
</evidence>
<evidence type="ECO:0000256" key="4">
    <source>
        <dbReference type="ARBA" id="ARBA00022692"/>
    </source>
</evidence>
<reference evidence="11" key="1">
    <citation type="submission" date="2017-05" db="EMBL/GenBank/DDBJ databases">
        <title>Complete and WGS of Bordetella genogroups.</title>
        <authorList>
            <person name="Spilker T."/>
            <person name="Lipuma J."/>
        </authorList>
    </citation>
    <scope>NUCLEOTIDE SEQUENCE [LARGE SCALE GENOMIC DNA]</scope>
    <source>
        <strain evidence="11">AU6712</strain>
    </source>
</reference>
<evidence type="ECO:0000256" key="6">
    <source>
        <dbReference type="ARBA" id="ARBA00022989"/>
    </source>
</evidence>
<protein>
    <submittedName>
        <fullName evidence="10">Branched-chain amino acid ABC transporter permease</fullName>
    </submittedName>
</protein>
<dbReference type="Proteomes" id="UP000216429">
    <property type="component" value="Unassembled WGS sequence"/>
</dbReference>
<evidence type="ECO:0000313" key="10">
    <source>
        <dbReference type="EMBL" id="OZI74877.1"/>
    </source>
</evidence>
<dbReference type="AlphaFoldDB" id="A0A261VM09"/>
<feature type="transmembrane region" description="Helical" evidence="9">
    <location>
        <begin position="229"/>
        <end position="251"/>
    </location>
</feature>
<evidence type="ECO:0000256" key="2">
    <source>
        <dbReference type="ARBA" id="ARBA00022448"/>
    </source>
</evidence>
<feature type="transmembrane region" description="Helical" evidence="9">
    <location>
        <begin position="92"/>
        <end position="115"/>
    </location>
</feature>
<comment type="caution">
    <text evidence="10">The sequence shown here is derived from an EMBL/GenBank/DDBJ whole genome shotgun (WGS) entry which is preliminary data.</text>
</comment>
<keyword evidence="2" id="KW-0813">Transport</keyword>
<keyword evidence="7 9" id="KW-0472">Membrane</keyword>
<accession>A0A261VM09</accession>
<evidence type="ECO:0000256" key="8">
    <source>
        <dbReference type="ARBA" id="ARBA00037998"/>
    </source>
</evidence>
<dbReference type="CDD" id="cd06582">
    <property type="entry name" value="TM_PBP1_LivH_like"/>
    <property type="match status" value="1"/>
</dbReference>
<dbReference type="Pfam" id="PF02653">
    <property type="entry name" value="BPD_transp_2"/>
    <property type="match status" value="1"/>
</dbReference>
<sequence>MDAAFLQLVFAGLGTGGIYALIAVGFNIIFKATGALNFAQGEWVMLGGMLAALAVVQTDAPVWLVTLAATLAVALVGWLSDRVVIRPLRQHGALTITLVSVGLAIATKSLVMLTLGKNPQGYAGLSGERVLAIGGAHVNAQTLWIFAITLVLMAATHLFFAHTRYGIAMRAACANADAAALMGISRRRVVAASFSMAALFGGLAGAIITPLTLMSYDSGTVLGFKGFSAAMLGGLGNLYGALLGGVLLGLLETLTAGYLTSQFKDGVAFLILLLILIIRPQGLLGRADVIKV</sequence>
<feature type="transmembrane region" description="Helical" evidence="9">
    <location>
        <begin position="36"/>
        <end position="56"/>
    </location>
</feature>
<evidence type="ECO:0000256" key="9">
    <source>
        <dbReference type="SAM" id="Phobius"/>
    </source>
</evidence>